<dbReference type="InterPro" id="IPR014729">
    <property type="entry name" value="Rossmann-like_a/b/a_fold"/>
</dbReference>
<name>A0AAV3Y101_9GAST</name>
<gene>
    <name evidence="15" type="ORF">PoB_000742100</name>
</gene>
<organism evidence="15 16">
    <name type="scientific">Plakobranchus ocellatus</name>
    <dbReference type="NCBI Taxonomy" id="259542"/>
    <lineage>
        <taxon>Eukaryota</taxon>
        <taxon>Metazoa</taxon>
        <taxon>Spiralia</taxon>
        <taxon>Lophotrochozoa</taxon>
        <taxon>Mollusca</taxon>
        <taxon>Gastropoda</taxon>
        <taxon>Heterobranchia</taxon>
        <taxon>Euthyneura</taxon>
        <taxon>Panpulmonata</taxon>
        <taxon>Sacoglossa</taxon>
        <taxon>Placobranchoidea</taxon>
        <taxon>Plakobranchidae</taxon>
        <taxon>Plakobranchus</taxon>
    </lineage>
</organism>
<evidence type="ECO:0000256" key="2">
    <source>
        <dbReference type="ARBA" id="ARBA00013164"/>
    </source>
</evidence>
<dbReference type="EC" id="6.1.1.4" evidence="2"/>
<evidence type="ECO:0000256" key="7">
    <source>
        <dbReference type="ARBA" id="ARBA00023146"/>
    </source>
</evidence>
<evidence type="ECO:0000259" key="13">
    <source>
        <dbReference type="Pfam" id="PF22947"/>
    </source>
</evidence>
<dbReference type="InterPro" id="IPR002300">
    <property type="entry name" value="aa-tRNA-synth_Ia"/>
</dbReference>
<evidence type="ECO:0000256" key="3">
    <source>
        <dbReference type="ARBA" id="ARBA00022598"/>
    </source>
</evidence>
<dbReference type="PANTHER" id="PTHR45794:SF1">
    <property type="entry name" value="LEUCINE--TRNA LIGASE, CYTOPLASMIC"/>
    <property type="match status" value="1"/>
</dbReference>
<dbReference type="Pfam" id="PF00133">
    <property type="entry name" value="tRNA-synt_1"/>
    <property type="match status" value="1"/>
</dbReference>
<dbReference type="CDD" id="cd07959">
    <property type="entry name" value="Anticodon_Ia_Leu_AEc"/>
    <property type="match status" value="1"/>
</dbReference>
<dbReference type="Proteomes" id="UP000735302">
    <property type="component" value="Unassembled WGS sequence"/>
</dbReference>
<dbReference type="InterPro" id="IPR054509">
    <property type="entry name" value="LARS1_ULD"/>
</dbReference>
<dbReference type="Pfam" id="PF24810">
    <property type="entry name" value="RBD_LARS1"/>
    <property type="match status" value="1"/>
</dbReference>
<dbReference type="Gene3D" id="3.40.50.620">
    <property type="entry name" value="HUPs"/>
    <property type="match status" value="1"/>
</dbReference>
<comment type="similarity">
    <text evidence="1">Belongs to the class-I aminoacyl-tRNA synthetase family.</text>
</comment>
<evidence type="ECO:0000256" key="5">
    <source>
        <dbReference type="ARBA" id="ARBA00022840"/>
    </source>
</evidence>
<sequence>ACADKLQREMQDFGYPPQFPPEPEAEEPKEKESEIGKDKSKSKKTKVAAKTGGLKYQWQIMRAMGLKNEEIKSFADPMHWLKYFPPHWITDLNRMGVKVDWRRSFITTDANPYFDSFVRWYMTRMKERNKIKFGKRYTIFSPKDNQPCMDHDRSSGEGVGPQEYTLIKMKLKAPYPPKLASFSNRNIYLVAATLRPETMFGQTNCWVRPDMKYVAVEVNGGDVYVSTRRAARNMSYQDMTPNFGSLNVLAEIVGQDIMGVGLEAPLTSYKTIYTLPMLTIKEDKGTGVVTSVPSDAPDDFAALRDLKNKQPLREKYGISDEMVMPFEPVPIINVPDYGDLCAVTACERYKINSQNDKDKLQEAKEDTYKKGFYEGVMLVKGFEGKKVQDVKKMIQAQMIEKNEAVLYKEPEKLVVSRSGDECVVALCDQWFLDYGEPNWRTKAEHALSQMNTYSDDVRNNFESTLDWLHEHACSRSYGLGTKIPWDEQYLVESLSDSTIYMSFYTICHMLQGGIWDGSKAGPAGIRPEQMSYDVWDYIYFKNKPYPTQSGIPQATLDKMKREFEYWYPVDVRMSGKDLIPNHLTYFIYCHTAIWPDDESKWPKAVRANGHLLINSEKMSKSTGNFCTLEEAIDKFSADGMRLSLADAGDHVEDANFVEKMADAGLLRLYSLIEWVREMLANRNELRRGDYTFNDKVFISEINKAIKESKAHYESYLFKAALRTAFFEFQAKRDKYREFELQGMHHDLVFRFIEVQALLMAPICPHIAEYIWGLLGKQESVMWAQWPEAEEVDLPLIQASQYLADSAHEFRLRKKVLLNPGKGGKKTVTIPTHATIWVAKTYPPWQNLVLTTLHKLYEAHKGFPENKVIAQEFKDKAELKKYMKKLMPFVQVVKENVEKLGLKALALTSEIDEMDVLKNNSVYVASTLEVENVDVKTADGADDKVKEDCCPGKPFITFFTEPSVTVTMINPQAYSGLFEMSIPIYEGDTINKIATRMTRAERSKVKDAASVSLLRYEDAEAGWRKMPDMTKIMDGKLEIKAGQVFHIDTAAGTVTLTVNGHSVNVGTRMVYMLH</sequence>
<feature type="domain" description="Methionyl/Valyl/Leucyl/Isoleucyl-tRNA synthetase anticodon-binding" evidence="12">
    <location>
        <begin position="694"/>
        <end position="812"/>
    </location>
</feature>
<dbReference type="SUPFAM" id="SSF50677">
    <property type="entry name" value="ValRS/IleRS/LeuRS editing domain"/>
    <property type="match status" value="1"/>
</dbReference>
<protein>
    <recommendedName>
        <fullName evidence="2">leucine--tRNA ligase</fullName>
        <ecNumber evidence="2">6.1.1.4</ecNumber>
    </recommendedName>
    <alternativeName>
        <fullName evidence="8">Leucyl-tRNA synthetase</fullName>
    </alternativeName>
</protein>
<dbReference type="FunFam" id="1.10.730.10:FF:000020">
    <property type="entry name" value="Leucine--tRNA ligase cytoplasmic"/>
    <property type="match status" value="1"/>
</dbReference>
<dbReference type="Gene3D" id="1.10.730.10">
    <property type="entry name" value="Isoleucyl-tRNA Synthetase, Domain 1"/>
    <property type="match status" value="1"/>
</dbReference>
<evidence type="ECO:0000256" key="6">
    <source>
        <dbReference type="ARBA" id="ARBA00022917"/>
    </source>
</evidence>
<dbReference type="GO" id="GO:0006429">
    <property type="term" value="P:leucyl-tRNA aminoacylation"/>
    <property type="evidence" value="ECO:0007669"/>
    <property type="project" value="InterPro"/>
</dbReference>
<dbReference type="SUPFAM" id="SSF47323">
    <property type="entry name" value="Anticodon-binding domain of a subclass of class I aminoacyl-tRNA synthetases"/>
    <property type="match status" value="1"/>
</dbReference>
<dbReference type="InterPro" id="IPR009008">
    <property type="entry name" value="Val/Leu/Ile-tRNA-synth_edit"/>
</dbReference>
<dbReference type="Gene3D" id="3.90.740.10">
    <property type="entry name" value="Valyl/Leucyl/Isoleucyl-tRNA synthetase, editing domain"/>
    <property type="match status" value="1"/>
</dbReference>
<evidence type="ECO:0000256" key="8">
    <source>
        <dbReference type="ARBA" id="ARBA00030520"/>
    </source>
</evidence>
<evidence type="ECO:0000256" key="4">
    <source>
        <dbReference type="ARBA" id="ARBA00022741"/>
    </source>
</evidence>
<evidence type="ECO:0000259" key="11">
    <source>
        <dbReference type="Pfam" id="PF00133"/>
    </source>
</evidence>
<evidence type="ECO:0000256" key="10">
    <source>
        <dbReference type="SAM" id="MobiDB-lite"/>
    </source>
</evidence>
<dbReference type="EMBL" id="BLXT01000847">
    <property type="protein sequence ID" value="GFN80915.1"/>
    <property type="molecule type" value="Genomic_DNA"/>
</dbReference>
<keyword evidence="6" id="KW-0648">Protein biosynthesis</keyword>
<dbReference type="GO" id="GO:0002161">
    <property type="term" value="F:aminoacyl-tRNA deacylase activity"/>
    <property type="evidence" value="ECO:0007669"/>
    <property type="project" value="InterPro"/>
</dbReference>
<dbReference type="Pfam" id="PF22947">
    <property type="entry name" value="ULD_3"/>
    <property type="match status" value="1"/>
</dbReference>
<keyword evidence="3 15" id="KW-0436">Ligase</keyword>
<dbReference type="Pfam" id="PF08264">
    <property type="entry name" value="Anticodon_1"/>
    <property type="match status" value="1"/>
</dbReference>
<evidence type="ECO:0000259" key="14">
    <source>
        <dbReference type="Pfam" id="PF24810"/>
    </source>
</evidence>
<feature type="compositionally biased region" description="Basic and acidic residues" evidence="10">
    <location>
        <begin position="26"/>
        <end position="39"/>
    </location>
</feature>
<evidence type="ECO:0000256" key="9">
    <source>
        <dbReference type="ARBA" id="ARBA00047469"/>
    </source>
</evidence>
<dbReference type="NCBIfam" id="TIGR00395">
    <property type="entry name" value="leuS_arch"/>
    <property type="match status" value="1"/>
</dbReference>
<keyword evidence="5" id="KW-0067">ATP-binding</keyword>
<keyword evidence="16" id="KW-1185">Reference proteome</keyword>
<evidence type="ECO:0000313" key="16">
    <source>
        <dbReference type="Proteomes" id="UP000735302"/>
    </source>
</evidence>
<proteinExistence type="inferred from homology"/>
<dbReference type="GO" id="GO:0004823">
    <property type="term" value="F:leucine-tRNA ligase activity"/>
    <property type="evidence" value="ECO:0007669"/>
    <property type="project" value="UniProtKB-EC"/>
</dbReference>
<feature type="domain" description="Leucine--tRNA ligase RagD-binding" evidence="14">
    <location>
        <begin position="837"/>
        <end position="908"/>
    </location>
</feature>
<comment type="catalytic activity">
    <reaction evidence="9">
        <text>tRNA(Leu) + L-leucine + ATP = L-leucyl-tRNA(Leu) + AMP + diphosphate</text>
        <dbReference type="Rhea" id="RHEA:11688"/>
        <dbReference type="Rhea" id="RHEA-COMP:9613"/>
        <dbReference type="Rhea" id="RHEA-COMP:9622"/>
        <dbReference type="ChEBI" id="CHEBI:30616"/>
        <dbReference type="ChEBI" id="CHEBI:33019"/>
        <dbReference type="ChEBI" id="CHEBI:57427"/>
        <dbReference type="ChEBI" id="CHEBI:78442"/>
        <dbReference type="ChEBI" id="CHEBI:78494"/>
        <dbReference type="ChEBI" id="CHEBI:456215"/>
        <dbReference type="EC" id="6.1.1.4"/>
    </reaction>
</comment>
<feature type="non-terminal residue" evidence="15">
    <location>
        <position position="1"/>
    </location>
</feature>
<reference evidence="15 16" key="1">
    <citation type="journal article" date="2021" name="Elife">
        <title>Chloroplast acquisition without the gene transfer in kleptoplastic sea slugs, Plakobranchus ocellatus.</title>
        <authorList>
            <person name="Maeda T."/>
            <person name="Takahashi S."/>
            <person name="Yoshida T."/>
            <person name="Shimamura S."/>
            <person name="Takaki Y."/>
            <person name="Nagai Y."/>
            <person name="Toyoda A."/>
            <person name="Suzuki Y."/>
            <person name="Arimoto A."/>
            <person name="Ishii H."/>
            <person name="Satoh N."/>
            <person name="Nishiyama T."/>
            <person name="Hasebe M."/>
            <person name="Maruyama T."/>
            <person name="Minagawa J."/>
            <person name="Obokata J."/>
            <person name="Shigenobu S."/>
        </authorList>
    </citation>
    <scope>NUCLEOTIDE SEQUENCE [LARGE SCALE GENOMIC DNA]</scope>
</reference>
<evidence type="ECO:0000313" key="15">
    <source>
        <dbReference type="EMBL" id="GFN80915.1"/>
    </source>
</evidence>
<dbReference type="AlphaFoldDB" id="A0AAV3Y101"/>
<evidence type="ECO:0000256" key="1">
    <source>
        <dbReference type="ARBA" id="ARBA00005594"/>
    </source>
</evidence>
<feature type="region of interest" description="Disordered" evidence="10">
    <location>
        <begin position="1"/>
        <end position="46"/>
    </location>
</feature>
<dbReference type="NCBIfam" id="NF008957">
    <property type="entry name" value="PRK12300.1"/>
    <property type="match status" value="1"/>
</dbReference>
<keyword evidence="7" id="KW-0030">Aminoacyl-tRNA synthetase</keyword>
<dbReference type="InterPro" id="IPR004493">
    <property type="entry name" value="Leu-tRNA-synth_Ia_arc/euk"/>
</dbReference>
<dbReference type="FunFam" id="3.90.740.10:FF:000001">
    <property type="entry name" value="Leucine--tRNA ligase, cytoplasmic"/>
    <property type="match status" value="1"/>
</dbReference>
<dbReference type="InterPro" id="IPR055416">
    <property type="entry name" value="RBD_LARS1"/>
</dbReference>
<keyword evidence="4" id="KW-0547">Nucleotide-binding</keyword>
<accession>A0AAV3Y101</accession>
<feature type="domain" description="Leucine--tRNA ligase ubiquitin-like" evidence="13">
    <location>
        <begin position="959"/>
        <end position="1072"/>
    </location>
</feature>
<feature type="compositionally biased region" description="Basic and acidic residues" evidence="10">
    <location>
        <begin position="1"/>
        <end position="11"/>
    </location>
</feature>
<dbReference type="InterPro" id="IPR009080">
    <property type="entry name" value="tRNAsynth_Ia_anticodon-bd"/>
</dbReference>
<comment type="caution">
    <text evidence="15">The sequence shown here is derived from an EMBL/GenBank/DDBJ whole genome shotgun (WGS) entry which is preliminary data.</text>
</comment>
<dbReference type="GO" id="GO:0005524">
    <property type="term" value="F:ATP binding"/>
    <property type="evidence" value="ECO:0007669"/>
    <property type="project" value="UniProtKB-KW"/>
</dbReference>
<dbReference type="InterPro" id="IPR013155">
    <property type="entry name" value="M/V/L/I-tRNA-synth_anticd-bd"/>
</dbReference>
<dbReference type="SUPFAM" id="SSF52374">
    <property type="entry name" value="Nucleotidylyl transferase"/>
    <property type="match status" value="1"/>
</dbReference>
<feature type="domain" description="Aminoacyl-tRNA synthetase class Ia" evidence="11">
    <location>
        <begin position="79"/>
        <end position="656"/>
    </location>
</feature>
<dbReference type="PANTHER" id="PTHR45794">
    <property type="entry name" value="LEUCYL-TRNA SYNTHETASE"/>
    <property type="match status" value="1"/>
</dbReference>
<evidence type="ECO:0000259" key="12">
    <source>
        <dbReference type="Pfam" id="PF08264"/>
    </source>
</evidence>